<name>A0AAD9HU07_9PEZI</name>
<keyword evidence="3" id="KW-1185">Reference proteome</keyword>
<protein>
    <submittedName>
        <fullName evidence="2">Uncharacterized protein</fullName>
    </submittedName>
</protein>
<dbReference type="AlphaFoldDB" id="A0AAD9HU07"/>
<reference evidence="2" key="1">
    <citation type="submission" date="2021-06" db="EMBL/GenBank/DDBJ databases">
        <title>Comparative genomics, transcriptomics and evolutionary studies reveal genomic signatures of adaptation to plant cell wall in hemibiotrophic fungi.</title>
        <authorList>
            <consortium name="DOE Joint Genome Institute"/>
            <person name="Baroncelli R."/>
            <person name="Diaz J.F."/>
            <person name="Benocci T."/>
            <person name="Peng M."/>
            <person name="Battaglia E."/>
            <person name="Haridas S."/>
            <person name="Andreopoulos W."/>
            <person name="Labutti K."/>
            <person name="Pangilinan J."/>
            <person name="Floch G.L."/>
            <person name="Makela M.R."/>
            <person name="Henrissat B."/>
            <person name="Grigoriev I.V."/>
            <person name="Crouch J.A."/>
            <person name="De Vries R.P."/>
            <person name="Sukno S.A."/>
            <person name="Thon M.R."/>
        </authorList>
    </citation>
    <scope>NUCLEOTIDE SEQUENCE</scope>
    <source>
        <strain evidence="2">MAFF235873</strain>
    </source>
</reference>
<sequence length="152" mass="16919">MTSTMATAQAHAPRLLSFSLSFLYVSNVEPPVLRIQSSQLHPSQSCSPAVPQQQQKNRHRPIPVLEVHTHASLPTPVRGTLHLRLIPPSVCLSVSRSRGRDCIPNGPRPTELHSRRERKAKSVMSPSVRTTWSRHFPYLGTYAAKGLCSNQQ</sequence>
<evidence type="ECO:0000313" key="2">
    <source>
        <dbReference type="EMBL" id="KAK2035013.1"/>
    </source>
</evidence>
<comment type="caution">
    <text evidence="2">The sequence shown here is derived from an EMBL/GenBank/DDBJ whole genome shotgun (WGS) entry which is preliminary data.</text>
</comment>
<accession>A0AAD9HU07</accession>
<evidence type="ECO:0000256" key="1">
    <source>
        <dbReference type="SAM" id="MobiDB-lite"/>
    </source>
</evidence>
<proteinExistence type="predicted"/>
<feature type="region of interest" description="Disordered" evidence="1">
    <location>
        <begin position="97"/>
        <end position="126"/>
    </location>
</feature>
<dbReference type="EMBL" id="MU842811">
    <property type="protein sequence ID" value="KAK2035013.1"/>
    <property type="molecule type" value="Genomic_DNA"/>
</dbReference>
<evidence type="ECO:0000313" key="3">
    <source>
        <dbReference type="Proteomes" id="UP001232148"/>
    </source>
</evidence>
<gene>
    <name evidence="2" type="ORF">LX32DRAFT_309455</name>
</gene>
<dbReference type="Proteomes" id="UP001232148">
    <property type="component" value="Unassembled WGS sequence"/>
</dbReference>
<organism evidence="2 3">
    <name type="scientific">Colletotrichum zoysiae</name>
    <dbReference type="NCBI Taxonomy" id="1216348"/>
    <lineage>
        <taxon>Eukaryota</taxon>
        <taxon>Fungi</taxon>
        <taxon>Dikarya</taxon>
        <taxon>Ascomycota</taxon>
        <taxon>Pezizomycotina</taxon>
        <taxon>Sordariomycetes</taxon>
        <taxon>Hypocreomycetidae</taxon>
        <taxon>Glomerellales</taxon>
        <taxon>Glomerellaceae</taxon>
        <taxon>Colletotrichum</taxon>
        <taxon>Colletotrichum graminicola species complex</taxon>
    </lineage>
</organism>